<reference evidence="5 6" key="1">
    <citation type="submission" date="2019-07" db="EMBL/GenBank/DDBJ databases">
        <title>Chromosome genome assembly for large yellow croaker.</title>
        <authorList>
            <person name="Xiao S."/>
        </authorList>
    </citation>
    <scope>NUCLEOTIDE SEQUENCE [LARGE SCALE GENOMIC DNA]</scope>
    <source>
        <strain evidence="5">JMULYC20181020</strain>
        <tissue evidence="5">Muscle</tissue>
    </source>
</reference>
<dbReference type="InterPro" id="IPR023175">
    <property type="entry name" value="Vta1/CALS_N_sf"/>
</dbReference>
<evidence type="ECO:0000259" key="4">
    <source>
        <dbReference type="Pfam" id="PF04652"/>
    </source>
</evidence>
<protein>
    <submittedName>
        <fullName evidence="5">Vacuolar protein sorting-associated protein VTA1-like protein</fullName>
    </submittedName>
</protein>
<proteinExistence type="predicted"/>
<dbReference type="Pfam" id="PF04652">
    <property type="entry name" value="Vta1"/>
    <property type="match status" value="1"/>
</dbReference>
<dbReference type="GO" id="GO:0032511">
    <property type="term" value="P:late endosome to vacuole transport via multivesicular body sorting pathway"/>
    <property type="evidence" value="ECO:0007669"/>
    <property type="project" value="InterPro"/>
</dbReference>
<evidence type="ECO:0000256" key="1">
    <source>
        <dbReference type="ARBA" id="ARBA00004308"/>
    </source>
</evidence>
<dbReference type="InterPro" id="IPR039431">
    <property type="entry name" value="Vta1/CALS_N"/>
</dbReference>
<evidence type="ECO:0000313" key="6">
    <source>
        <dbReference type="Proteomes" id="UP000424527"/>
    </source>
</evidence>
<dbReference type="Gene3D" id="1.25.40.270">
    <property type="entry name" value="Vacuolar protein sorting-associated protein vta1"/>
    <property type="match status" value="1"/>
</dbReference>
<dbReference type="InterPro" id="IPR044538">
    <property type="entry name" value="Vta1-like"/>
</dbReference>
<accession>A0A6G0I4K2</accession>
<feature type="region of interest" description="Disordered" evidence="3">
    <location>
        <begin position="1"/>
        <end position="47"/>
    </location>
</feature>
<keyword evidence="6" id="KW-1185">Reference proteome</keyword>
<feature type="compositionally biased region" description="Basic and acidic residues" evidence="3">
    <location>
        <begin position="1"/>
        <end position="19"/>
    </location>
</feature>
<dbReference type="EMBL" id="REGW02000014">
    <property type="protein sequence ID" value="KAE8286458.1"/>
    <property type="molecule type" value="Genomic_DNA"/>
</dbReference>
<evidence type="ECO:0000313" key="5">
    <source>
        <dbReference type="EMBL" id="KAE8286458.1"/>
    </source>
</evidence>
<evidence type="ECO:0000256" key="3">
    <source>
        <dbReference type="SAM" id="MobiDB-lite"/>
    </source>
</evidence>
<organism evidence="5 6">
    <name type="scientific">Larimichthys crocea</name>
    <name type="common">Large yellow croaker</name>
    <name type="synonym">Pseudosciaena crocea</name>
    <dbReference type="NCBI Taxonomy" id="215358"/>
    <lineage>
        <taxon>Eukaryota</taxon>
        <taxon>Metazoa</taxon>
        <taxon>Chordata</taxon>
        <taxon>Craniata</taxon>
        <taxon>Vertebrata</taxon>
        <taxon>Euteleostomi</taxon>
        <taxon>Actinopterygii</taxon>
        <taxon>Neopterygii</taxon>
        <taxon>Teleostei</taxon>
        <taxon>Neoteleostei</taxon>
        <taxon>Acanthomorphata</taxon>
        <taxon>Eupercaria</taxon>
        <taxon>Sciaenidae</taxon>
        <taxon>Larimichthys</taxon>
    </lineage>
</organism>
<dbReference type="PANTHER" id="PTHR46009:SF1">
    <property type="entry name" value="VACUOLAR PROTEIN SORTING-ASSOCIATED PROTEIN VTA1 HOMOLOG"/>
    <property type="match status" value="1"/>
</dbReference>
<gene>
    <name evidence="5" type="ORF">D5F01_LYC14393</name>
</gene>
<feature type="region of interest" description="Disordered" evidence="3">
    <location>
        <begin position="179"/>
        <end position="211"/>
    </location>
</feature>
<comment type="caution">
    <text evidence="5">The sequence shown here is derived from an EMBL/GenBank/DDBJ whole genome shotgun (WGS) entry which is preliminary data.</text>
</comment>
<comment type="subcellular location">
    <subcellularLocation>
        <location evidence="1">Endomembrane system</location>
    </subcellularLocation>
</comment>
<evidence type="ECO:0000256" key="2">
    <source>
        <dbReference type="ARBA" id="ARBA00023136"/>
    </source>
</evidence>
<dbReference type="PANTHER" id="PTHR46009">
    <property type="entry name" value="VACUOLAR PROTEIN SORTING-ASSOCIATED PROTEIN VTA1 HOMOLOG"/>
    <property type="match status" value="1"/>
</dbReference>
<keyword evidence="2" id="KW-0472">Membrane</keyword>
<dbReference type="GO" id="GO:0005771">
    <property type="term" value="C:multivesicular body"/>
    <property type="evidence" value="ECO:0007669"/>
    <property type="project" value="TreeGrafter"/>
</dbReference>
<feature type="domain" description="Vta1/callose synthase N-terminal" evidence="4">
    <location>
        <begin position="65"/>
        <end position="175"/>
    </location>
</feature>
<dbReference type="AlphaFoldDB" id="A0A6G0I4K2"/>
<dbReference type="Proteomes" id="UP000424527">
    <property type="component" value="Unassembled WGS sequence"/>
</dbReference>
<sequence>MVQLEHKHRTEQNRTEQDRTGPNTHGSAGPAQSHPAPPADGAGARQAGPGGRLLLSALCHADRHEAGQQTPECRKFLVKLMDQLETMKKELGDNDSINQEVVGNAHIENYALKMFLYADNEDRAGRFHKNMIKSFYSASLLLDVLSVFGELSEENIQHRKYARWKATYIHNCLKNGETPQAGPIGMDEDEEADQETLLQKPETLGEVQRVD</sequence>
<name>A0A6G0I4K2_LARCR</name>